<feature type="region of interest" description="Disordered" evidence="1">
    <location>
        <begin position="24"/>
        <end position="46"/>
    </location>
</feature>
<dbReference type="Proteomes" id="UP000828251">
    <property type="component" value="Unassembled WGS sequence"/>
</dbReference>
<keyword evidence="3" id="KW-1185">Reference proteome</keyword>
<accession>A0A9D3ZJW4</accession>
<protein>
    <submittedName>
        <fullName evidence="2">Uncharacterized protein</fullName>
    </submittedName>
</protein>
<evidence type="ECO:0000313" key="3">
    <source>
        <dbReference type="Proteomes" id="UP000828251"/>
    </source>
</evidence>
<organism evidence="2 3">
    <name type="scientific">Gossypium stocksii</name>
    <dbReference type="NCBI Taxonomy" id="47602"/>
    <lineage>
        <taxon>Eukaryota</taxon>
        <taxon>Viridiplantae</taxon>
        <taxon>Streptophyta</taxon>
        <taxon>Embryophyta</taxon>
        <taxon>Tracheophyta</taxon>
        <taxon>Spermatophyta</taxon>
        <taxon>Magnoliopsida</taxon>
        <taxon>eudicotyledons</taxon>
        <taxon>Gunneridae</taxon>
        <taxon>Pentapetalae</taxon>
        <taxon>rosids</taxon>
        <taxon>malvids</taxon>
        <taxon>Malvales</taxon>
        <taxon>Malvaceae</taxon>
        <taxon>Malvoideae</taxon>
        <taxon>Gossypium</taxon>
    </lineage>
</organism>
<reference evidence="2 3" key="1">
    <citation type="journal article" date="2021" name="Plant Biotechnol. J.">
        <title>Multi-omics assisted identification of the key and species-specific regulatory components of drought-tolerant mechanisms in Gossypium stocksii.</title>
        <authorList>
            <person name="Yu D."/>
            <person name="Ke L."/>
            <person name="Zhang D."/>
            <person name="Wu Y."/>
            <person name="Sun Y."/>
            <person name="Mei J."/>
            <person name="Sun J."/>
            <person name="Sun Y."/>
        </authorList>
    </citation>
    <scope>NUCLEOTIDE SEQUENCE [LARGE SCALE GENOMIC DNA]</scope>
    <source>
        <strain evidence="3">cv. E1</strain>
        <tissue evidence="2">Leaf</tissue>
    </source>
</reference>
<sequence>MGCSIPFRNGSEGLAFYSKIGRKTKGPNPVWPNSNTGDGSSTARTSQVNGVHSGAIRALTVARHPAVEGAIRALIVARLEQ</sequence>
<gene>
    <name evidence="2" type="ORF">J1N35_036370</name>
</gene>
<comment type="caution">
    <text evidence="2">The sequence shown here is derived from an EMBL/GenBank/DDBJ whole genome shotgun (WGS) entry which is preliminary data.</text>
</comment>
<dbReference type="AlphaFoldDB" id="A0A9D3ZJW4"/>
<feature type="compositionally biased region" description="Polar residues" evidence="1">
    <location>
        <begin position="31"/>
        <end position="46"/>
    </location>
</feature>
<name>A0A9D3ZJW4_9ROSI</name>
<evidence type="ECO:0000313" key="2">
    <source>
        <dbReference type="EMBL" id="KAH1045586.1"/>
    </source>
</evidence>
<dbReference type="EMBL" id="JAIQCV010000011">
    <property type="protein sequence ID" value="KAH1045586.1"/>
    <property type="molecule type" value="Genomic_DNA"/>
</dbReference>
<evidence type="ECO:0000256" key="1">
    <source>
        <dbReference type="SAM" id="MobiDB-lite"/>
    </source>
</evidence>
<proteinExistence type="predicted"/>